<comment type="caution">
    <text evidence="1">The sequence shown here is derived from an EMBL/GenBank/DDBJ whole genome shotgun (WGS) entry which is preliminary data.</text>
</comment>
<reference evidence="1 2" key="1">
    <citation type="journal article" date="2022" name="New Phytol.">
        <title>Ecological generalism drives hyperdiversity of secondary metabolite gene clusters in xylarialean endophytes.</title>
        <authorList>
            <person name="Franco M.E.E."/>
            <person name="Wisecaver J.H."/>
            <person name="Arnold A.E."/>
            <person name="Ju Y.M."/>
            <person name="Slot J.C."/>
            <person name="Ahrendt S."/>
            <person name="Moore L.P."/>
            <person name="Eastman K.E."/>
            <person name="Scott K."/>
            <person name="Konkel Z."/>
            <person name="Mondo S.J."/>
            <person name="Kuo A."/>
            <person name="Hayes R.D."/>
            <person name="Haridas S."/>
            <person name="Andreopoulos B."/>
            <person name="Riley R."/>
            <person name="LaButti K."/>
            <person name="Pangilinan J."/>
            <person name="Lipzen A."/>
            <person name="Amirebrahimi M."/>
            <person name="Yan J."/>
            <person name="Adam C."/>
            <person name="Keymanesh K."/>
            <person name="Ng V."/>
            <person name="Louie K."/>
            <person name="Northen T."/>
            <person name="Drula E."/>
            <person name="Henrissat B."/>
            <person name="Hsieh H.M."/>
            <person name="Youens-Clark K."/>
            <person name="Lutzoni F."/>
            <person name="Miadlikowska J."/>
            <person name="Eastwood D.C."/>
            <person name="Hamelin R.C."/>
            <person name="Grigoriev I.V."/>
            <person name="U'Ren J.M."/>
        </authorList>
    </citation>
    <scope>NUCLEOTIDE SEQUENCE [LARGE SCALE GENOMIC DNA]</scope>
    <source>
        <strain evidence="1 2">ER1909</strain>
    </source>
</reference>
<evidence type="ECO:0000313" key="1">
    <source>
        <dbReference type="EMBL" id="KAI6081607.1"/>
    </source>
</evidence>
<keyword evidence="2" id="KW-1185">Reference proteome</keyword>
<evidence type="ECO:0000313" key="2">
    <source>
        <dbReference type="Proteomes" id="UP001497680"/>
    </source>
</evidence>
<organism evidence="1 2">
    <name type="scientific">Hypoxylon rubiginosum</name>
    <dbReference type="NCBI Taxonomy" id="110542"/>
    <lineage>
        <taxon>Eukaryota</taxon>
        <taxon>Fungi</taxon>
        <taxon>Dikarya</taxon>
        <taxon>Ascomycota</taxon>
        <taxon>Pezizomycotina</taxon>
        <taxon>Sordariomycetes</taxon>
        <taxon>Xylariomycetidae</taxon>
        <taxon>Xylariales</taxon>
        <taxon>Hypoxylaceae</taxon>
        <taxon>Hypoxylon</taxon>
    </lineage>
</organism>
<gene>
    <name evidence="1" type="ORF">F4821DRAFT_248970</name>
</gene>
<proteinExistence type="predicted"/>
<dbReference type="EMBL" id="MU394391">
    <property type="protein sequence ID" value="KAI6081607.1"/>
    <property type="molecule type" value="Genomic_DNA"/>
</dbReference>
<protein>
    <submittedName>
        <fullName evidence="1">Uncharacterized protein</fullName>
    </submittedName>
</protein>
<dbReference type="Proteomes" id="UP001497680">
    <property type="component" value="Unassembled WGS sequence"/>
</dbReference>
<sequence>MQDYGSYNVILPDHNLSYMSNPNTSVLASAIKEHEQATKAHQPSHEVLESPIKDEPDLAVASERFKQTRISRTASEDTESPIKHESNTALASLPRFDRNSPETMAESGTSEIEQSGKTQLDLKSLGLLTSPSIMLSRWLDSQKDDPNYTVLVKSCEDILQNQPMDGDETSPVASTPFNFPRKSHSIEAGSKRKASDMDASNGNSGALLTATETHSTTDIEKLKYACHFYKMNQHLYQHCGSKGYGTISSLGDHLRRQHGLKPYSCQACWRPFGNAESLAAHSRDNRAMSCRETKGTPPCRLTITKKHMEDDSAKWFWIWRKLFPDFLEPDSPHLLETSNEVDQYGVVLNQSVSTLLKQARREQMDRDELAEAILRTLARHHDNWVTNPPWPAPTPTPAATHGISAQDRLGVNHSVDESRNELQARFSNPYVIGLDTPSSWSGAVPSNTRIDTRPQQSVGAANNPSVDDNAVDVTGVVSSRVNEGTEDTAEWPNSNASDPETNMDQSDRDFLLAFSGVEYDFNSIPEWNPFGN</sequence>
<accession>A0ACC0CMJ1</accession>
<name>A0ACC0CMJ1_9PEZI</name>